<evidence type="ECO:0000256" key="6">
    <source>
        <dbReference type="SAM" id="Coils"/>
    </source>
</evidence>
<dbReference type="GO" id="GO:0003735">
    <property type="term" value="F:structural constituent of ribosome"/>
    <property type="evidence" value="ECO:0007669"/>
    <property type="project" value="InterPro"/>
</dbReference>
<keyword evidence="3 5" id="KW-0687">Ribonucleoprotein</keyword>
<organism evidence="7 8">
    <name type="scientific">Desulfotalea psychrophila (strain LSv54 / DSM 12343)</name>
    <dbReference type="NCBI Taxonomy" id="177439"/>
    <lineage>
        <taxon>Bacteria</taxon>
        <taxon>Pseudomonadati</taxon>
        <taxon>Thermodesulfobacteriota</taxon>
        <taxon>Desulfobulbia</taxon>
        <taxon>Desulfobulbales</taxon>
        <taxon>Desulfocapsaceae</taxon>
        <taxon>Desulfotalea</taxon>
    </lineage>
</organism>
<dbReference type="SUPFAM" id="SSF46561">
    <property type="entry name" value="Ribosomal protein L29 (L29p)"/>
    <property type="match status" value="1"/>
</dbReference>
<evidence type="ECO:0000313" key="7">
    <source>
        <dbReference type="EMBL" id="CAG35861.1"/>
    </source>
</evidence>
<name>Q6AP63_DESPS</name>
<dbReference type="InterPro" id="IPR036049">
    <property type="entry name" value="Ribosomal_uL29_sf"/>
</dbReference>
<dbReference type="PANTHER" id="PTHR10916">
    <property type="entry name" value="60S RIBOSOMAL PROTEIN L35/50S RIBOSOMAL PROTEIN L29"/>
    <property type="match status" value="1"/>
</dbReference>
<dbReference type="AlphaFoldDB" id="Q6AP63"/>
<feature type="coiled-coil region" evidence="6">
    <location>
        <begin position="14"/>
        <end position="41"/>
    </location>
</feature>
<keyword evidence="6" id="KW-0175">Coiled coil</keyword>
<sequence length="73" mass="8716">MQSCYKEDYFMKMMEIRKMSKEEMEAKMKDLREELGNLVFQHKIRPLEDTSKLKKIRKDIARIETIASETTAA</sequence>
<dbReference type="STRING" id="177439.DP1132"/>
<dbReference type="GO" id="GO:0022625">
    <property type="term" value="C:cytosolic large ribosomal subunit"/>
    <property type="evidence" value="ECO:0007669"/>
    <property type="project" value="TreeGrafter"/>
</dbReference>
<dbReference type="HAMAP" id="MF_00374">
    <property type="entry name" value="Ribosomal_uL29"/>
    <property type="match status" value="1"/>
</dbReference>
<reference evidence="8" key="1">
    <citation type="journal article" date="2004" name="Environ. Microbiol.">
        <title>The genome of Desulfotalea psychrophila, a sulfate-reducing bacterium from permanently cold Arctic sediments.</title>
        <authorList>
            <person name="Rabus R."/>
            <person name="Ruepp A."/>
            <person name="Frickey T."/>
            <person name="Rattei T."/>
            <person name="Fartmann B."/>
            <person name="Stark M."/>
            <person name="Bauer M."/>
            <person name="Zibat A."/>
            <person name="Lombardot T."/>
            <person name="Becker I."/>
            <person name="Amann J."/>
            <person name="Gellner K."/>
            <person name="Teeling H."/>
            <person name="Leuschner W.D."/>
            <person name="Gloeckner F.-O."/>
            <person name="Lupas A.N."/>
            <person name="Amann R."/>
            <person name="Klenk H.-P."/>
        </authorList>
    </citation>
    <scope>NUCLEOTIDE SEQUENCE [LARGE SCALE GENOMIC DNA]</scope>
    <source>
        <strain evidence="8">DSM 12343 / LSv54</strain>
    </source>
</reference>
<keyword evidence="8" id="KW-1185">Reference proteome</keyword>
<dbReference type="Proteomes" id="UP000000602">
    <property type="component" value="Chromosome"/>
</dbReference>
<dbReference type="Gene3D" id="1.10.287.310">
    <property type="match status" value="1"/>
</dbReference>
<proteinExistence type="inferred from homology"/>
<keyword evidence="2 5" id="KW-0689">Ribosomal protein</keyword>
<accession>Q6AP63</accession>
<dbReference type="CDD" id="cd00427">
    <property type="entry name" value="Ribosomal_L29_HIP"/>
    <property type="match status" value="1"/>
</dbReference>
<dbReference type="GO" id="GO:0006412">
    <property type="term" value="P:translation"/>
    <property type="evidence" value="ECO:0007669"/>
    <property type="project" value="UniProtKB-UniRule"/>
</dbReference>
<evidence type="ECO:0000256" key="4">
    <source>
        <dbReference type="ARBA" id="ARBA00035204"/>
    </source>
</evidence>
<dbReference type="InterPro" id="IPR050063">
    <property type="entry name" value="Ribosomal_protein_uL29"/>
</dbReference>
<dbReference type="eggNOG" id="COG0255">
    <property type="taxonomic scope" value="Bacteria"/>
</dbReference>
<gene>
    <name evidence="5" type="primary">rpmC</name>
    <name evidence="7" type="ordered locus">DP1132</name>
</gene>
<dbReference type="InterPro" id="IPR001854">
    <property type="entry name" value="Ribosomal_uL29"/>
</dbReference>
<dbReference type="EMBL" id="CR522870">
    <property type="protein sequence ID" value="CAG35861.1"/>
    <property type="molecule type" value="Genomic_DNA"/>
</dbReference>
<dbReference type="NCBIfam" id="TIGR00012">
    <property type="entry name" value="L29"/>
    <property type="match status" value="1"/>
</dbReference>
<dbReference type="HOGENOM" id="CLU_158491_5_2_7"/>
<evidence type="ECO:0000313" key="8">
    <source>
        <dbReference type="Proteomes" id="UP000000602"/>
    </source>
</evidence>
<evidence type="ECO:0000256" key="2">
    <source>
        <dbReference type="ARBA" id="ARBA00022980"/>
    </source>
</evidence>
<evidence type="ECO:0000256" key="1">
    <source>
        <dbReference type="ARBA" id="ARBA00009254"/>
    </source>
</evidence>
<protein>
    <recommendedName>
        <fullName evidence="4 5">Large ribosomal subunit protein uL29</fullName>
    </recommendedName>
</protein>
<evidence type="ECO:0000256" key="5">
    <source>
        <dbReference type="HAMAP-Rule" id="MF_00374"/>
    </source>
</evidence>
<dbReference type="KEGG" id="dps:DP1132"/>
<dbReference type="Pfam" id="PF00831">
    <property type="entry name" value="Ribosomal_L29"/>
    <property type="match status" value="1"/>
</dbReference>
<dbReference type="PANTHER" id="PTHR10916:SF0">
    <property type="entry name" value="LARGE RIBOSOMAL SUBUNIT PROTEIN UL29C"/>
    <property type="match status" value="1"/>
</dbReference>
<evidence type="ECO:0000256" key="3">
    <source>
        <dbReference type="ARBA" id="ARBA00023274"/>
    </source>
</evidence>
<comment type="similarity">
    <text evidence="1 5">Belongs to the universal ribosomal protein uL29 family.</text>
</comment>